<keyword evidence="3" id="KW-0436">Ligase</keyword>
<dbReference type="PANTHER" id="PTHR45527">
    <property type="entry name" value="NONRIBOSOMAL PEPTIDE SYNTHETASE"/>
    <property type="match status" value="1"/>
</dbReference>
<dbReference type="InterPro" id="IPR042099">
    <property type="entry name" value="ANL_N_sf"/>
</dbReference>
<evidence type="ECO:0000259" key="4">
    <source>
        <dbReference type="Pfam" id="PF00501"/>
    </source>
</evidence>
<organism evidence="5 6">
    <name type="scientific">Stachybotrys elegans</name>
    <dbReference type="NCBI Taxonomy" id="80388"/>
    <lineage>
        <taxon>Eukaryota</taxon>
        <taxon>Fungi</taxon>
        <taxon>Dikarya</taxon>
        <taxon>Ascomycota</taxon>
        <taxon>Pezizomycotina</taxon>
        <taxon>Sordariomycetes</taxon>
        <taxon>Hypocreomycetidae</taxon>
        <taxon>Hypocreales</taxon>
        <taxon>Stachybotryaceae</taxon>
        <taxon>Stachybotrys</taxon>
    </lineage>
</organism>
<dbReference type="Gene3D" id="3.40.50.12780">
    <property type="entry name" value="N-terminal domain of ligase-like"/>
    <property type="match status" value="1"/>
</dbReference>
<dbReference type="Gene3D" id="3.30.300.30">
    <property type="match status" value="1"/>
</dbReference>
<dbReference type="CDD" id="cd05918">
    <property type="entry name" value="A_NRPS_SidN3_like"/>
    <property type="match status" value="1"/>
</dbReference>
<dbReference type="PANTHER" id="PTHR45527:SF3">
    <property type="entry name" value="SIDEROPHORE SYNTHETASE (EUROFUNG)"/>
    <property type="match status" value="1"/>
</dbReference>
<evidence type="ECO:0000256" key="3">
    <source>
        <dbReference type="ARBA" id="ARBA00022598"/>
    </source>
</evidence>
<dbReference type="GO" id="GO:0043041">
    <property type="term" value="P:amino acid activation for nonribosomal peptide biosynthetic process"/>
    <property type="evidence" value="ECO:0007669"/>
    <property type="project" value="TreeGrafter"/>
</dbReference>
<evidence type="ECO:0000256" key="2">
    <source>
        <dbReference type="ARBA" id="ARBA00022553"/>
    </source>
</evidence>
<dbReference type="InterPro" id="IPR020845">
    <property type="entry name" value="AMP-binding_CS"/>
</dbReference>
<dbReference type="PROSITE" id="PS00455">
    <property type="entry name" value="AMP_BINDING"/>
    <property type="match status" value="1"/>
</dbReference>
<dbReference type="Proteomes" id="UP000813444">
    <property type="component" value="Unassembled WGS sequence"/>
</dbReference>
<gene>
    <name evidence="5" type="ORF">B0I35DRAFT_475815</name>
</gene>
<dbReference type="InterPro" id="IPR045851">
    <property type="entry name" value="AMP-bd_C_sf"/>
</dbReference>
<dbReference type="EMBL" id="JAGPNK010000003">
    <property type="protein sequence ID" value="KAH7324581.1"/>
    <property type="molecule type" value="Genomic_DNA"/>
</dbReference>
<reference evidence="5" key="1">
    <citation type="journal article" date="2021" name="Nat. Commun.">
        <title>Genetic determinants of endophytism in the Arabidopsis root mycobiome.</title>
        <authorList>
            <person name="Mesny F."/>
            <person name="Miyauchi S."/>
            <person name="Thiergart T."/>
            <person name="Pickel B."/>
            <person name="Atanasova L."/>
            <person name="Karlsson M."/>
            <person name="Huettel B."/>
            <person name="Barry K.W."/>
            <person name="Haridas S."/>
            <person name="Chen C."/>
            <person name="Bauer D."/>
            <person name="Andreopoulos W."/>
            <person name="Pangilinan J."/>
            <person name="LaButti K."/>
            <person name="Riley R."/>
            <person name="Lipzen A."/>
            <person name="Clum A."/>
            <person name="Drula E."/>
            <person name="Henrissat B."/>
            <person name="Kohler A."/>
            <person name="Grigoriev I.V."/>
            <person name="Martin F.M."/>
            <person name="Hacquard S."/>
        </authorList>
    </citation>
    <scope>NUCLEOTIDE SEQUENCE</scope>
    <source>
        <strain evidence="5">MPI-CAGE-CH-0235</strain>
    </source>
</reference>
<evidence type="ECO:0000313" key="5">
    <source>
        <dbReference type="EMBL" id="KAH7324581.1"/>
    </source>
</evidence>
<protein>
    <recommendedName>
        <fullName evidence="4">AMP-dependent synthetase/ligase domain-containing protein</fullName>
    </recommendedName>
</protein>
<dbReference type="GO" id="GO:0016874">
    <property type="term" value="F:ligase activity"/>
    <property type="evidence" value="ECO:0007669"/>
    <property type="project" value="UniProtKB-KW"/>
</dbReference>
<dbReference type="OrthoDB" id="416786at2759"/>
<dbReference type="InterPro" id="IPR000873">
    <property type="entry name" value="AMP-dep_synth/lig_dom"/>
</dbReference>
<dbReference type="AlphaFoldDB" id="A0A8K0T1U1"/>
<feature type="domain" description="AMP-dependent synthetase/ligase" evidence="4">
    <location>
        <begin position="305"/>
        <end position="643"/>
    </location>
</feature>
<keyword evidence="2" id="KW-0597">Phosphoprotein</keyword>
<dbReference type="SUPFAM" id="SSF52777">
    <property type="entry name" value="CoA-dependent acyltransferases"/>
    <property type="match status" value="1"/>
</dbReference>
<keyword evidence="6" id="KW-1185">Reference proteome</keyword>
<name>A0A8K0T1U1_9HYPO</name>
<dbReference type="Gene3D" id="3.30.559.30">
    <property type="entry name" value="Nonribosomal peptide synthetase, condensation domain"/>
    <property type="match status" value="1"/>
</dbReference>
<comment type="caution">
    <text evidence="5">The sequence shown here is derived from an EMBL/GenBank/DDBJ whole genome shotgun (WGS) entry which is preliminary data.</text>
</comment>
<dbReference type="Pfam" id="PF00501">
    <property type="entry name" value="AMP-binding"/>
    <property type="match status" value="1"/>
</dbReference>
<evidence type="ECO:0000313" key="6">
    <source>
        <dbReference type="Proteomes" id="UP000813444"/>
    </source>
</evidence>
<keyword evidence="1" id="KW-0596">Phosphopantetheine</keyword>
<sequence length="836" mass="92470">MATQVVQDLSILSANKHAFGVSQLPLAQMKIDLLEAAARPTPRLPPCLIPTSAKPLASSNESSTVAFNTISTPISGRWNSIESWFKGQGVALPAVLKAAWALTLQCYVSSEVICFEYHGLGREHHKFNGHGAHDGVWCTNGVDETPDSMLCLFRMDESENVLSFFQRMTNGRSTSVAFVPTRDEIIFASPIPSSRTWNTSITYHNASQENLNSSHQSTTVSVTINKSSTGRFSTNISYPPELIGRDLASSILSTFNYILTDMLTEPQLSIREIETCSPHDRKFIQDFTQKVALLENSLVHDLIVKQCRATPGRTAVCSWEGDLTYGELDDLSCRLAHHLISLGVSTETYVFSCFEKSMWAVVARLAVLRAGGAYVSIHALSPPGYLDAVVMRTKSKLLITTPKFEEQFRPYVENVLAITPEFIYSLPRYDTGPATLVQPDNACLVLFTSGSTGEPKGIIQTHQSYTTSILNYAENLGLGPHTRFLHFDDYSFDISNLEFMTPLLIGGCCCVPRSTKTLQDIVEGINALKPNISFLTPTVAIKLNPALVPSLDILCVGGEPMSSDLITKWTASRTKLINQYGMGEVAVCCAYNDNVSPDRCDSIGRPASGAIWIVDPVSPDRLMPVGAVGELLMEGHHLSRRYLDQISRRSEAVFVDKVPGWMHDLHPDRVSARLYRSGDLGRLLHDGTIQYIGRKDTMLKLDGCRVEALEVEYHIRKCLGPNDSVVVDLLGVIDGVANPILSAYVYLHDHPCSISPILKGEPILSNAEEDVFALPRIQEIKRSISNMLPVHMVPKNWVLANWIPRTPSNKTDRKKLHMVGQKMFMQTRERDADASN</sequence>
<dbReference type="SUPFAM" id="SSF56801">
    <property type="entry name" value="Acetyl-CoA synthetase-like"/>
    <property type="match status" value="1"/>
</dbReference>
<dbReference type="GO" id="GO:0044550">
    <property type="term" value="P:secondary metabolite biosynthetic process"/>
    <property type="evidence" value="ECO:0007669"/>
    <property type="project" value="TreeGrafter"/>
</dbReference>
<dbReference type="GO" id="GO:0031177">
    <property type="term" value="F:phosphopantetheine binding"/>
    <property type="evidence" value="ECO:0007669"/>
    <property type="project" value="TreeGrafter"/>
</dbReference>
<proteinExistence type="predicted"/>
<accession>A0A8K0T1U1</accession>
<evidence type="ECO:0000256" key="1">
    <source>
        <dbReference type="ARBA" id="ARBA00022450"/>
    </source>
</evidence>
<dbReference type="GO" id="GO:0005737">
    <property type="term" value="C:cytoplasm"/>
    <property type="evidence" value="ECO:0007669"/>
    <property type="project" value="TreeGrafter"/>
</dbReference>